<dbReference type="Pfam" id="PF23551">
    <property type="entry name" value="Zn_ribbon_20"/>
    <property type="match status" value="1"/>
</dbReference>
<comment type="caution">
    <text evidence="3">The sequence shown here is derived from an EMBL/GenBank/DDBJ whole genome shotgun (WGS) entry which is preliminary data.</text>
</comment>
<feature type="compositionally biased region" description="Low complexity" evidence="1">
    <location>
        <begin position="252"/>
        <end position="268"/>
    </location>
</feature>
<evidence type="ECO:0000313" key="4">
    <source>
        <dbReference type="Proteomes" id="UP001174677"/>
    </source>
</evidence>
<feature type="region of interest" description="Disordered" evidence="1">
    <location>
        <begin position="445"/>
        <end position="464"/>
    </location>
</feature>
<dbReference type="PANTHER" id="PTHR44137">
    <property type="entry name" value="BNAC03G44070D PROTEIN"/>
    <property type="match status" value="1"/>
</dbReference>
<dbReference type="InterPro" id="IPR056988">
    <property type="entry name" value="Zn_ribbon_pln"/>
</dbReference>
<dbReference type="InterPro" id="IPR036869">
    <property type="entry name" value="J_dom_sf"/>
</dbReference>
<dbReference type="CDD" id="cd06257">
    <property type="entry name" value="DnaJ"/>
    <property type="match status" value="1"/>
</dbReference>
<name>A0ABQ9L656_HEVBR</name>
<sequence>MECNKDEAAKAKEIAEKRFLANDLAGAKRFALKAQNLYPGLEGLPQMVATFDVYISAENKINGEEDWYGILGVNPKADDENVRKQYRKLALLLHPDKNKSIGADGAFKLISQAWSLLSDKSKRVAHDMKRRNAKVFQKASNPAGGSSATPGSGGFCNFAKPSVKAPKNTPRTGHSSTPVASHKSIPNSFWTVCHRCKMQYEYLRIYLNHNLLCPNCREPFLAVETTPPTSIGSKSSTIWNFSRQRQSSNHQAASKNTSNSASNNVAPPNAGPGRPDSYSQTNFPWGPFFRAGGASSVAASVVQQAYEKVKREQEEAQAATKREETLKRKNQTSEKTGDVSSGGCSNSAKRRRSIEDAGLSNYGSNVADQMGAGGEVSDLSGSKKGSFERERVNGITQPCGTRYVFQFGNETLLMEKARAEICQKLNEWNSATVTKSTIKNEKINVKENDGGEKSQSKPEMCGQNKSAEPLCTDNVMRGIKCSSGCSGAKADIETLATMSIDVPDPDFYNFDKDRTENCFGESQVWAAYDVDDGMPRYYAMVHKIISLNPFEMKISWLNSKINNELGPLNWVNAGFSKTCGEFRVGRYEVYNSLNSFSHRVKWTKGNWGVICIYPQKGDVWALYRNWSPEWNEITEDKVVHKYDMVEVLEDYSEELGVTVAPLVKVVGFKTVFHQHLDPGEIRCIPKKEMFRFSHLIPSYLLTGQEGPNAPKGCLELDPAATPLELHQVIVDAKDVEILDNGETSKKEKR</sequence>
<feature type="region of interest" description="Disordered" evidence="1">
    <location>
        <begin position="159"/>
        <end position="182"/>
    </location>
</feature>
<protein>
    <recommendedName>
        <fullName evidence="2">J domain-containing protein</fullName>
    </recommendedName>
</protein>
<proteinExistence type="predicted"/>
<dbReference type="InterPro" id="IPR001623">
    <property type="entry name" value="DnaJ_domain"/>
</dbReference>
<feature type="compositionally biased region" description="Polar residues" evidence="1">
    <location>
        <begin position="241"/>
        <end position="251"/>
    </location>
</feature>
<dbReference type="Gene3D" id="1.10.287.110">
    <property type="entry name" value="DnaJ domain"/>
    <property type="match status" value="1"/>
</dbReference>
<feature type="domain" description="J" evidence="2">
    <location>
        <begin position="66"/>
        <end position="130"/>
    </location>
</feature>
<feature type="compositionally biased region" description="Polar residues" evidence="1">
    <location>
        <begin position="338"/>
        <end position="347"/>
    </location>
</feature>
<dbReference type="SMART" id="SM00271">
    <property type="entry name" value="DnaJ"/>
    <property type="match status" value="1"/>
</dbReference>
<organism evidence="3 4">
    <name type="scientific">Hevea brasiliensis</name>
    <name type="common">Para rubber tree</name>
    <name type="synonym">Siphonia brasiliensis</name>
    <dbReference type="NCBI Taxonomy" id="3981"/>
    <lineage>
        <taxon>Eukaryota</taxon>
        <taxon>Viridiplantae</taxon>
        <taxon>Streptophyta</taxon>
        <taxon>Embryophyta</taxon>
        <taxon>Tracheophyta</taxon>
        <taxon>Spermatophyta</taxon>
        <taxon>Magnoliopsida</taxon>
        <taxon>eudicotyledons</taxon>
        <taxon>Gunneridae</taxon>
        <taxon>Pentapetalae</taxon>
        <taxon>rosids</taxon>
        <taxon>fabids</taxon>
        <taxon>Malpighiales</taxon>
        <taxon>Euphorbiaceae</taxon>
        <taxon>Crotonoideae</taxon>
        <taxon>Micrandreae</taxon>
        <taxon>Hevea</taxon>
    </lineage>
</organism>
<dbReference type="PRINTS" id="PR00625">
    <property type="entry name" value="JDOMAIN"/>
</dbReference>
<dbReference type="PROSITE" id="PS50076">
    <property type="entry name" value="DNAJ_2"/>
    <property type="match status" value="1"/>
</dbReference>
<dbReference type="PANTHER" id="PTHR44137:SF58">
    <property type="entry name" value="J DOMAIN-CONTAINING PROTEIN"/>
    <property type="match status" value="1"/>
</dbReference>
<feature type="compositionally biased region" description="Basic and acidic residues" evidence="1">
    <location>
        <begin position="445"/>
        <end position="456"/>
    </location>
</feature>
<dbReference type="Pfam" id="PF00226">
    <property type="entry name" value="DnaJ"/>
    <property type="match status" value="1"/>
</dbReference>
<evidence type="ECO:0000259" key="2">
    <source>
        <dbReference type="PROSITE" id="PS50076"/>
    </source>
</evidence>
<feature type="region of interest" description="Disordered" evidence="1">
    <location>
        <begin position="241"/>
        <end position="281"/>
    </location>
</feature>
<gene>
    <name evidence="3" type="ORF">P3X46_025290</name>
</gene>
<accession>A0ABQ9L656</accession>
<dbReference type="InterPro" id="IPR024593">
    <property type="entry name" value="DUF3444"/>
</dbReference>
<evidence type="ECO:0000313" key="3">
    <source>
        <dbReference type="EMBL" id="KAJ9159821.1"/>
    </source>
</evidence>
<dbReference type="EMBL" id="JARPOI010000014">
    <property type="protein sequence ID" value="KAJ9159821.1"/>
    <property type="molecule type" value="Genomic_DNA"/>
</dbReference>
<keyword evidence="4" id="KW-1185">Reference proteome</keyword>
<feature type="region of interest" description="Disordered" evidence="1">
    <location>
        <begin position="313"/>
        <end position="389"/>
    </location>
</feature>
<feature type="compositionally biased region" description="Basic and acidic residues" evidence="1">
    <location>
        <begin position="313"/>
        <end position="337"/>
    </location>
</feature>
<dbReference type="Pfam" id="PF11926">
    <property type="entry name" value="DUF3444"/>
    <property type="match status" value="1"/>
</dbReference>
<evidence type="ECO:0000256" key="1">
    <source>
        <dbReference type="SAM" id="MobiDB-lite"/>
    </source>
</evidence>
<dbReference type="Proteomes" id="UP001174677">
    <property type="component" value="Chromosome 14"/>
</dbReference>
<dbReference type="SUPFAM" id="SSF46565">
    <property type="entry name" value="Chaperone J-domain"/>
    <property type="match status" value="1"/>
</dbReference>
<feature type="compositionally biased region" description="Polar residues" evidence="1">
    <location>
        <begin position="169"/>
        <end position="182"/>
    </location>
</feature>
<reference evidence="3" key="1">
    <citation type="journal article" date="2023" name="Plant Biotechnol. J.">
        <title>Chromosome-level wild Hevea brasiliensis genome provides new tools for genomic-assisted breeding and valuable loci to elevate rubber yield.</title>
        <authorList>
            <person name="Cheng H."/>
            <person name="Song X."/>
            <person name="Hu Y."/>
            <person name="Wu T."/>
            <person name="Yang Q."/>
            <person name="An Z."/>
            <person name="Feng S."/>
            <person name="Deng Z."/>
            <person name="Wu W."/>
            <person name="Zeng X."/>
            <person name="Tu M."/>
            <person name="Wang X."/>
            <person name="Huang H."/>
        </authorList>
    </citation>
    <scope>NUCLEOTIDE SEQUENCE</scope>
    <source>
        <strain evidence="3">MT/VB/25A 57/8</strain>
    </source>
</reference>